<feature type="region of interest" description="Disordered" evidence="5">
    <location>
        <begin position="200"/>
        <end position="220"/>
    </location>
</feature>
<feature type="region of interest" description="Disordered" evidence="5">
    <location>
        <begin position="134"/>
        <end position="153"/>
    </location>
</feature>
<dbReference type="GO" id="GO:0031087">
    <property type="term" value="P:deadenylation-independent decapping of nuclear-transcribed mRNA"/>
    <property type="evidence" value="ECO:0007669"/>
    <property type="project" value="TreeGrafter"/>
</dbReference>
<evidence type="ECO:0000256" key="4">
    <source>
        <dbReference type="ARBA" id="ARBA00022664"/>
    </source>
</evidence>
<feature type="region of interest" description="Disordered" evidence="5">
    <location>
        <begin position="234"/>
        <end position="255"/>
    </location>
</feature>
<dbReference type="EMBL" id="CP119893">
    <property type="protein sequence ID" value="WFD26115.1"/>
    <property type="molecule type" value="Genomic_DNA"/>
</dbReference>
<dbReference type="SUPFAM" id="SSF50729">
    <property type="entry name" value="PH domain-like"/>
    <property type="match status" value="1"/>
</dbReference>
<dbReference type="GO" id="GO:0000290">
    <property type="term" value="P:deadenylation-dependent decapping of nuclear-transcribed mRNA"/>
    <property type="evidence" value="ECO:0007669"/>
    <property type="project" value="InterPro"/>
</dbReference>
<comment type="similarity">
    <text evidence="2">Belongs to the DCP1 family.</text>
</comment>
<evidence type="ECO:0008006" key="8">
    <source>
        <dbReference type="Google" id="ProtNLM"/>
    </source>
</evidence>
<gene>
    <name evidence="6" type="ORF">MNAN1_001090</name>
</gene>
<dbReference type="GO" id="GO:0006397">
    <property type="term" value="P:mRNA processing"/>
    <property type="evidence" value="ECO:0007669"/>
    <property type="project" value="UniProtKB-KW"/>
</dbReference>
<keyword evidence="3" id="KW-0963">Cytoplasm</keyword>
<evidence type="ECO:0000256" key="2">
    <source>
        <dbReference type="ARBA" id="ARBA00008778"/>
    </source>
</evidence>
<keyword evidence="4" id="KW-0507">mRNA processing</keyword>
<accession>A0AAF0EHY8</accession>
<keyword evidence="7" id="KW-1185">Reference proteome</keyword>
<dbReference type="Pfam" id="PF06058">
    <property type="entry name" value="DCP1"/>
    <property type="match status" value="1"/>
</dbReference>
<evidence type="ECO:0000256" key="3">
    <source>
        <dbReference type="ARBA" id="ARBA00022490"/>
    </source>
</evidence>
<protein>
    <recommendedName>
        <fullName evidence="8">mRNA-decapping enzyme 1B</fullName>
    </recommendedName>
</protein>
<dbReference type="GO" id="GO:0008047">
    <property type="term" value="F:enzyme activator activity"/>
    <property type="evidence" value="ECO:0007669"/>
    <property type="project" value="InterPro"/>
</dbReference>
<reference evidence="6" key="1">
    <citation type="submission" date="2023-03" db="EMBL/GenBank/DDBJ databases">
        <title>Mating type loci evolution in Malassezia.</title>
        <authorList>
            <person name="Coelho M.A."/>
        </authorList>
    </citation>
    <scope>NUCLEOTIDE SEQUENCE</scope>
    <source>
        <strain evidence="6">CBS 9557</strain>
    </source>
</reference>
<comment type="subcellular location">
    <subcellularLocation>
        <location evidence="1">Cytoplasm</location>
    </subcellularLocation>
</comment>
<dbReference type="PANTHER" id="PTHR16290">
    <property type="entry name" value="TRANSCRIPTION FACTOR SMIF DECAPPING ENZYME DCP1"/>
    <property type="match status" value="1"/>
</dbReference>
<name>A0AAF0EHY8_9BASI</name>
<dbReference type="Proteomes" id="UP001213623">
    <property type="component" value="Chromosome 2"/>
</dbReference>
<dbReference type="InterPro" id="IPR010334">
    <property type="entry name" value="Dcp1"/>
</dbReference>
<dbReference type="Gene3D" id="2.30.29.30">
    <property type="entry name" value="Pleckstrin-homology domain (PH domain)/Phosphotyrosine-binding domain (PTB)"/>
    <property type="match status" value="1"/>
</dbReference>
<evidence type="ECO:0000313" key="6">
    <source>
        <dbReference type="EMBL" id="WFD26115.1"/>
    </source>
</evidence>
<evidence type="ECO:0000256" key="1">
    <source>
        <dbReference type="ARBA" id="ARBA00004496"/>
    </source>
</evidence>
<dbReference type="GO" id="GO:0000932">
    <property type="term" value="C:P-body"/>
    <property type="evidence" value="ECO:0007669"/>
    <property type="project" value="TreeGrafter"/>
</dbReference>
<dbReference type="GO" id="GO:0003729">
    <property type="term" value="F:mRNA binding"/>
    <property type="evidence" value="ECO:0007669"/>
    <property type="project" value="TreeGrafter"/>
</dbReference>
<sequence length="310" mass="33986">MDLDERLQLNTRVLRRFDPCISQILGVSSFAVLYSFDKGEWTKTGTEGPLFLVQRSEAPYFVMQILNRNDPENFVVGITPDDDIELSNEFIIYRSHQKSDTDDEGICGFWIFEPSQLEQLGKLILSYVSHPSHGSLREGPYPPPPAPAPSESIRLDDLFGTEASAHESTAVPPMFTEEDKAGASILNALFRDAAPAAEKSAEAVHPALPPSDGPAPQNIDLDDLFASTSVADPADEAPVETPKSPPAPAKAPESTEAGLLQLLTPSDTAERLPPTLMNRAEFVQHLVVLLCTDKAYVDQLYTEYRARHGL</sequence>
<dbReference type="CDD" id="cd13182">
    <property type="entry name" value="EVH1-like_Dcp1"/>
    <property type="match status" value="1"/>
</dbReference>
<dbReference type="PANTHER" id="PTHR16290:SF0">
    <property type="entry name" value="DECAPPING PROTEIN 1, ISOFORM A"/>
    <property type="match status" value="1"/>
</dbReference>
<proteinExistence type="inferred from homology"/>
<evidence type="ECO:0000256" key="5">
    <source>
        <dbReference type="SAM" id="MobiDB-lite"/>
    </source>
</evidence>
<dbReference type="AlphaFoldDB" id="A0AAF0EHY8"/>
<dbReference type="InterPro" id="IPR011993">
    <property type="entry name" value="PH-like_dom_sf"/>
</dbReference>
<evidence type="ECO:0000313" key="7">
    <source>
        <dbReference type="Proteomes" id="UP001213623"/>
    </source>
</evidence>
<organism evidence="6 7">
    <name type="scientific">Malassezia nana</name>
    <dbReference type="NCBI Taxonomy" id="180528"/>
    <lineage>
        <taxon>Eukaryota</taxon>
        <taxon>Fungi</taxon>
        <taxon>Dikarya</taxon>
        <taxon>Basidiomycota</taxon>
        <taxon>Ustilaginomycotina</taxon>
        <taxon>Malasseziomycetes</taxon>
        <taxon>Malasseziales</taxon>
        <taxon>Malasseziaceae</taxon>
        <taxon>Malassezia</taxon>
    </lineage>
</organism>